<evidence type="ECO:0000313" key="3">
    <source>
        <dbReference type="Proteomes" id="UP000198636"/>
    </source>
</evidence>
<protein>
    <submittedName>
        <fullName evidence="2">Uncharacterized protein</fullName>
    </submittedName>
</protein>
<keyword evidence="3" id="KW-1185">Reference proteome</keyword>
<evidence type="ECO:0000313" key="2">
    <source>
        <dbReference type="EMBL" id="SCX78215.1"/>
    </source>
</evidence>
<dbReference type="EMBL" id="FMUS01000001">
    <property type="protein sequence ID" value="SCX78215.1"/>
    <property type="molecule type" value="Genomic_DNA"/>
</dbReference>
<dbReference type="AlphaFoldDB" id="A0A1G5AK33"/>
<evidence type="ECO:0000256" key="1">
    <source>
        <dbReference type="SAM" id="MobiDB-lite"/>
    </source>
</evidence>
<reference evidence="2 3" key="1">
    <citation type="submission" date="2016-10" db="EMBL/GenBank/DDBJ databases">
        <authorList>
            <person name="de Groot N.N."/>
        </authorList>
    </citation>
    <scope>NUCLEOTIDE SEQUENCE [LARGE SCALE GENOMIC DNA]</scope>
    <source>
        <strain evidence="2 3">DSM 18978</strain>
    </source>
</reference>
<organism evidence="2 3">
    <name type="scientific">Alkaliphilus peptidifermentans DSM 18978</name>
    <dbReference type="NCBI Taxonomy" id="1120976"/>
    <lineage>
        <taxon>Bacteria</taxon>
        <taxon>Bacillati</taxon>
        <taxon>Bacillota</taxon>
        <taxon>Clostridia</taxon>
        <taxon>Peptostreptococcales</taxon>
        <taxon>Natronincolaceae</taxon>
        <taxon>Alkaliphilus</taxon>
    </lineage>
</organism>
<feature type="region of interest" description="Disordered" evidence="1">
    <location>
        <begin position="25"/>
        <end position="95"/>
    </location>
</feature>
<accession>A0A1G5AK33</accession>
<gene>
    <name evidence="2" type="ORF">SAMN03080606_00171</name>
</gene>
<dbReference type="Proteomes" id="UP000198636">
    <property type="component" value="Unassembled WGS sequence"/>
</dbReference>
<proteinExistence type="predicted"/>
<name>A0A1G5AK33_9FIRM</name>
<dbReference type="PROSITE" id="PS51257">
    <property type="entry name" value="PROKAR_LIPOPROTEIN"/>
    <property type="match status" value="1"/>
</dbReference>
<sequence length="95" mass="10267">MKNKKVLLVLCIILIAVIAITGCRPVERPVPDPARPTQDVPAPARTQDTPAQDQRDVVPGQTPREPVPGGARAPGDPIIDEERPEERLPGQPIAR</sequence>
<dbReference type="RefSeq" id="WP_091538864.1">
    <property type="nucleotide sequence ID" value="NZ_FMUS01000001.1"/>
</dbReference>